<evidence type="ECO:0000256" key="2">
    <source>
        <dbReference type="ARBA" id="ARBA00022448"/>
    </source>
</evidence>
<protein>
    <submittedName>
        <fullName evidence="8">MFS transporter</fullName>
    </submittedName>
</protein>
<feature type="transmembrane region" description="Helical" evidence="6">
    <location>
        <begin position="508"/>
        <end position="525"/>
    </location>
</feature>
<dbReference type="InterPro" id="IPR036259">
    <property type="entry name" value="MFS_trans_sf"/>
</dbReference>
<dbReference type="EMBL" id="CP093443">
    <property type="protein sequence ID" value="UVI36617.1"/>
    <property type="molecule type" value="Genomic_DNA"/>
</dbReference>
<feature type="transmembrane region" description="Helical" evidence="6">
    <location>
        <begin position="382"/>
        <end position="404"/>
    </location>
</feature>
<comment type="subcellular location">
    <subcellularLocation>
        <location evidence="1">Cell membrane</location>
        <topology evidence="1">Multi-pass membrane protein</topology>
    </subcellularLocation>
</comment>
<name>A0ABY5SPW9_9MICO</name>
<feature type="transmembrane region" description="Helical" evidence="6">
    <location>
        <begin position="425"/>
        <end position="450"/>
    </location>
</feature>
<dbReference type="InterPro" id="IPR011701">
    <property type="entry name" value="MFS"/>
</dbReference>
<dbReference type="Pfam" id="PF07690">
    <property type="entry name" value="MFS_1"/>
    <property type="match status" value="1"/>
</dbReference>
<evidence type="ECO:0000256" key="1">
    <source>
        <dbReference type="ARBA" id="ARBA00004651"/>
    </source>
</evidence>
<feature type="transmembrane region" description="Helical" evidence="6">
    <location>
        <begin position="324"/>
        <end position="345"/>
    </location>
</feature>
<dbReference type="RefSeq" id="WP_265419184.1">
    <property type="nucleotide sequence ID" value="NZ_CP093443.1"/>
</dbReference>
<feature type="transmembrane region" description="Helical" evidence="6">
    <location>
        <begin position="242"/>
        <end position="264"/>
    </location>
</feature>
<feature type="domain" description="Major facilitator superfamily (MFS) profile" evidence="7">
    <location>
        <begin position="19"/>
        <end position="532"/>
    </location>
</feature>
<evidence type="ECO:0000259" key="7">
    <source>
        <dbReference type="PROSITE" id="PS50850"/>
    </source>
</evidence>
<feature type="transmembrane region" description="Helical" evidence="6">
    <location>
        <begin position="171"/>
        <end position="191"/>
    </location>
</feature>
<reference evidence="8" key="1">
    <citation type="submission" date="2022-03" db="EMBL/GenBank/DDBJ databases">
        <title>Brevibacterium spongiae sp. nov., isolated from marine sponge.</title>
        <authorList>
            <person name="Li Z."/>
            <person name="Zhang M."/>
        </authorList>
    </citation>
    <scope>NUCLEOTIDE SEQUENCE</scope>
    <source>
        <strain evidence="8">WHS-Z9</strain>
    </source>
</reference>
<feature type="transmembrane region" description="Helical" evidence="6">
    <location>
        <begin position="144"/>
        <end position="165"/>
    </location>
</feature>
<keyword evidence="5 6" id="KW-0472">Membrane</keyword>
<evidence type="ECO:0000256" key="4">
    <source>
        <dbReference type="ARBA" id="ARBA00022989"/>
    </source>
</evidence>
<feature type="transmembrane region" description="Helical" evidence="6">
    <location>
        <begin position="21"/>
        <end position="41"/>
    </location>
</feature>
<feature type="transmembrane region" description="Helical" evidence="6">
    <location>
        <begin position="203"/>
        <end position="222"/>
    </location>
</feature>
<dbReference type="PROSITE" id="PS50850">
    <property type="entry name" value="MFS"/>
    <property type="match status" value="1"/>
</dbReference>
<dbReference type="Gene3D" id="1.20.1720.10">
    <property type="entry name" value="Multidrug resistance protein D"/>
    <property type="match status" value="1"/>
</dbReference>
<feature type="transmembrane region" description="Helical" evidence="6">
    <location>
        <begin position="108"/>
        <end position="132"/>
    </location>
</feature>
<keyword evidence="4 6" id="KW-1133">Transmembrane helix</keyword>
<proteinExistence type="predicted"/>
<dbReference type="PANTHER" id="PTHR42718">
    <property type="entry name" value="MAJOR FACILITATOR SUPERFAMILY MULTIDRUG TRANSPORTER MFSC"/>
    <property type="match status" value="1"/>
</dbReference>
<evidence type="ECO:0000256" key="6">
    <source>
        <dbReference type="SAM" id="Phobius"/>
    </source>
</evidence>
<dbReference type="InterPro" id="IPR020846">
    <property type="entry name" value="MFS_dom"/>
</dbReference>
<sequence>MSTATEPNADAEERRSWAPMIGLFLAQVLMSFNVAALPISLGGMVEDFGVPPTVASSTIVVYGLAVAALVMTGAKLGQRIGWVLIFRVVLVVFAASSLLMIFSRTVAWVITGQLLAGAAAAIIVPALVALIAENYRGAQQAAAVGSLGSARAFSGMSAFLIGGTLGTLVGWRPIFFITLGLAVIVFALTFTLKSDKGDASIRIDLVASTLIGAAVVLLTMGFNNLNAWGVIPAEEGAPFSVAGLSPAPVFIVVGIVLGQLFFVWTKRRKAAGKVPLVDISVLGRPSERAAVYAMFVIVAMEAAVNFTVPTYIQVVQGRTPFDTSLAMLPFNLTVFVTATLIVRFYKRFAPRTIALFSFGLTTAALVWLAFVVTNNWETLPTIFGLIVFGIGQGALVTLVFNVLVTAAPKHLAGDVGSIRGTAQNLASAVGTAVMGALLVTVLSAGLASAADDHPDLPPELVEQVDLDNANFVSNDELREVLAETTATPEQVEHAVELNSQQRLRTLELGFLILAGISLIAAVPASRLPKYRPDEIPDPAEAD</sequence>
<evidence type="ECO:0000313" key="9">
    <source>
        <dbReference type="Proteomes" id="UP001064879"/>
    </source>
</evidence>
<dbReference type="Gene3D" id="1.20.1250.20">
    <property type="entry name" value="MFS general substrate transporter like domains"/>
    <property type="match status" value="1"/>
</dbReference>
<feature type="transmembrane region" description="Helical" evidence="6">
    <location>
        <begin position="289"/>
        <end position="312"/>
    </location>
</feature>
<feature type="transmembrane region" description="Helical" evidence="6">
    <location>
        <begin position="84"/>
        <end position="102"/>
    </location>
</feature>
<dbReference type="CDD" id="cd17321">
    <property type="entry name" value="MFS_MMR_MDR_like"/>
    <property type="match status" value="1"/>
</dbReference>
<dbReference type="Proteomes" id="UP001064879">
    <property type="component" value="Chromosome"/>
</dbReference>
<feature type="transmembrane region" description="Helical" evidence="6">
    <location>
        <begin position="352"/>
        <end position="370"/>
    </location>
</feature>
<keyword evidence="2" id="KW-0813">Transport</keyword>
<gene>
    <name evidence="8" type="ORF">L1F31_02815</name>
</gene>
<evidence type="ECO:0000256" key="3">
    <source>
        <dbReference type="ARBA" id="ARBA00022692"/>
    </source>
</evidence>
<dbReference type="SUPFAM" id="SSF103473">
    <property type="entry name" value="MFS general substrate transporter"/>
    <property type="match status" value="1"/>
</dbReference>
<feature type="transmembrane region" description="Helical" evidence="6">
    <location>
        <begin position="53"/>
        <end position="72"/>
    </location>
</feature>
<dbReference type="PANTHER" id="PTHR42718:SF9">
    <property type="entry name" value="MAJOR FACILITATOR SUPERFAMILY MULTIDRUG TRANSPORTER MFSC"/>
    <property type="match status" value="1"/>
</dbReference>
<keyword evidence="3 6" id="KW-0812">Transmembrane</keyword>
<organism evidence="8 9">
    <name type="scientific">Brevibacterium spongiae</name>
    <dbReference type="NCBI Taxonomy" id="2909672"/>
    <lineage>
        <taxon>Bacteria</taxon>
        <taxon>Bacillati</taxon>
        <taxon>Actinomycetota</taxon>
        <taxon>Actinomycetes</taxon>
        <taxon>Micrococcales</taxon>
        <taxon>Brevibacteriaceae</taxon>
        <taxon>Brevibacterium</taxon>
    </lineage>
</organism>
<keyword evidence="9" id="KW-1185">Reference proteome</keyword>
<evidence type="ECO:0000313" key="8">
    <source>
        <dbReference type="EMBL" id="UVI36617.1"/>
    </source>
</evidence>
<accession>A0ABY5SPW9</accession>
<evidence type="ECO:0000256" key="5">
    <source>
        <dbReference type="ARBA" id="ARBA00023136"/>
    </source>
</evidence>